<reference evidence="1" key="2">
    <citation type="journal article" date="2015" name="Data Brief">
        <title>Shoot transcriptome of the giant reed, Arundo donax.</title>
        <authorList>
            <person name="Barrero R.A."/>
            <person name="Guerrero F.D."/>
            <person name="Moolhuijzen P."/>
            <person name="Goolsby J.A."/>
            <person name="Tidwell J."/>
            <person name="Bellgard S.E."/>
            <person name="Bellgard M.I."/>
        </authorList>
    </citation>
    <scope>NUCLEOTIDE SEQUENCE</scope>
    <source>
        <tissue evidence="1">Shoot tissue taken approximately 20 cm above the soil surface</tissue>
    </source>
</reference>
<sequence>MRLNLCRLTWMNLHTVVLLQGLYLVLR</sequence>
<reference evidence="1" key="1">
    <citation type="submission" date="2014-09" db="EMBL/GenBank/DDBJ databases">
        <authorList>
            <person name="Magalhaes I.L.F."/>
            <person name="Oliveira U."/>
            <person name="Santos F.R."/>
            <person name="Vidigal T.H.D.A."/>
            <person name="Brescovit A.D."/>
            <person name="Santos A.J."/>
        </authorList>
    </citation>
    <scope>NUCLEOTIDE SEQUENCE</scope>
    <source>
        <tissue evidence="1">Shoot tissue taken approximately 20 cm above the soil surface</tissue>
    </source>
</reference>
<dbReference type="EMBL" id="GBRH01175583">
    <property type="protein sequence ID" value="JAE22313.1"/>
    <property type="molecule type" value="Transcribed_RNA"/>
</dbReference>
<organism evidence="1">
    <name type="scientific">Arundo donax</name>
    <name type="common">Giant reed</name>
    <name type="synonym">Donax arundinaceus</name>
    <dbReference type="NCBI Taxonomy" id="35708"/>
    <lineage>
        <taxon>Eukaryota</taxon>
        <taxon>Viridiplantae</taxon>
        <taxon>Streptophyta</taxon>
        <taxon>Embryophyta</taxon>
        <taxon>Tracheophyta</taxon>
        <taxon>Spermatophyta</taxon>
        <taxon>Magnoliopsida</taxon>
        <taxon>Liliopsida</taxon>
        <taxon>Poales</taxon>
        <taxon>Poaceae</taxon>
        <taxon>PACMAD clade</taxon>
        <taxon>Arundinoideae</taxon>
        <taxon>Arundineae</taxon>
        <taxon>Arundo</taxon>
    </lineage>
</organism>
<accession>A0A0A9GNQ4</accession>
<dbReference type="AlphaFoldDB" id="A0A0A9GNQ4"/>
<proteinExistence type="predicted"/>
<name>A0A0A9GNQ4_ARUDO</name>
<evidence type="ECO:0000313" key="1">
    <source>
        <dbReference type="EMBL" id="JAE22313.1"/>
    </source>
</evidence>
<protein>
    <submittedName>
        <fullName evidence="1">Uncharacterized protein</fullName>
    </submittedName>
</protein>